<dbReference type="Gene3D" id="3.10.20.370">
    <property type="match status" value="1"/>
</dbReference>
<dbReference type="InterPro" id="IPR001584">
    <property type="entry name" value="Integrase_cat-core"/>
</dbReference>
<keyword evidence="11" id="KW-1185">Reference proteome</keyword>
<feature type="region of interest" description="Disordered" evidence="8">
    <location>
        <begin position="205"/>
        <end position="224"/>
    </location>
</feature>
<dbReference type="GO" id="GO:0016787">
    <property type="term" value="F:hydrolase activity"/>
    <property type="evidence" value="ECO:0007669"/>
    <property type="project" value="UniProtKB-KW"/>
</dbReference>
<dbReference type="SUPFAM" id="SSF56672">
    <property type="entry name" value="DNA/RNA polymerases"/>
    <property type="match status" value="1"/>
</dbReference>
<evidence type="ECO:0000256" key="6">
    <source>
        <dbReference type="ARBA" id="ARBA00022801"/>
    </source>
</evidence>
<dbReference type="Pfam" id="PF00665">
    <property type="entry name" value="rve"/>
    <property type="match status" value="1"/>
</dbReference>
<evidence type="ECO:0000256" key="8">
    <source>
        <dbReference type="SAM" id="MobiDB-lite"/>
    </source>
</evidence>
<evidence type="ECO:0000313" key="11">
    <source>
        <dbReference type="Proteomes" id="UP000046395"/>
    </source>
</evidence>
<dbReference type="SUPFAM" id="SSF53098">
    <property type="entry name" value="Ribonuclease H-like"/>
    <property type="match status" value="1"/>
</dbReference>
<dbReference type="InterPro" id="IPR036397">
    <property type="entry name" value="RNaseH_sf"/>
</dbReference>
<name>A0A5S6QLY1_TRIMR</name>
<evidence type="ECO:0000256" key="2">
    <source>
        <dbReference type="ARBA" id="ARBA00022679"/>
    </source>
</evidence>
<dbReference type="InterPro" id="IPR041373">
    <property type="entry name" value="RT_RNaseH"/>
</dbReference>
<dbReference type="Gene3D" id="3.30.70.270">
    <property type="match status" value="2"/>
</dbReference>
<dbReference type="FunFam" id="1.10.340.70:FF:000003">
    <property type="entry name" value="Protein CBG25708"/>
    <property type="match status" value="1"/>
</dbReference>
<accession>A0A5S6QLY1</accession>
<feature type="domain" description="Reverse transcriptase" evidence="9">
    <location>
        <begin position="507"/>
        <end position="684"/>
    </location>
</feature>
<dbReference type="CDD" id="cd09274">
    <property type="entry name" value="RNase_HI_RT_Ty3"/>
    <property type="match status" value="1"/>
</dbReference>
<dbReference type="InterPro" id="IPR021109">
    <property type="entry name" value="Peptidase_aspartic_dom_sf"/>
</dbReference>
<dbReference type="GO" id="GO:0015074">
    <property type="term" value="P:DNA integration"/>
    <property type="evidence" value="ECO:0007669"/>
    <property type="project" value="InterPro"/>
</dbReference>
<feature type="compositionally biased region" description="Polar residues" evidence="8">
    <location>
        <begin position="207"/>
        <end position="223"/>
    </location>
</feature>
<dbReference type="GO" id="GO:0042575">
    <property type="term" value="C:DNA polymerase complex"/>
    <property type="evidence" value="ECO:0007669"/>
    <property type="project" value="UniProtKB-ARBA"/>
</dbReference>
<dbReference type="Gene3D" id="3.30.420.10">
    <property type="entry name" value="Ribonuclease H-like superfamily/Ribonuclease H"/>
    <property type="match status" value="1"/>
</dbReference>
<dbReference type="InterPro" id="IPR012337">
    <property type="entry name" value="RNaseH-like_sf"/>
</dbReference>
<dbReference type="FunFam" id="3.30.70.270:FF:000023">
    <property type="entry name" value="Pol"/>
    <property type="match status" value="1"/>
</dbReference>
<dbReference type="GO" id="GO:0003676">
    <property type="term" value="F:nucleic acid binding"/>
    <property type="evidence" value="ECO:0007669"/>
    <property type="project" value="InterPro"/>
</dbReference>
<evidence type="ECO:0000259" key="9">
    <source>
        <dbReference type="PROSITE" id="PS50878"/>
    </source>
</evidence>
<dbReference type="WBParaSite" id="TMUE_2000008346.1">
    <property type="protein sequence ID" value="TMUE_2000008346.1"/>
    <property type="gene ID" value="WBGene00300239"/>
</dbReference>
<dbReference type="GO" id="GO:0004519">
    <property type="term" value="F:endonuclease activity"/>
    <property type="evidence" value="ECO:0007669"/>
    <property type="project" value="UniProtKB-KW"/>
</dbReference>
<dbReference type="SUPFAM" id="SSF50630">
    <property type="entry name" value="Acid proteases"/>
    <property type="match status" value="1"/>
</dbReference>
<evidence type="ECO:0000313" key="12">
    <source>
        <dbReference type="WBParaSite" id="TMUE_2000008346.1"/>
    </source>
</evidence>
<dbReference type="Pfam" id="PF00078">
    <property type="entry name" value="RVT_1"/>
    <property type="match status" value="1"/>
</dbReference>
<organism evidence="11 12">
    <name type="scientific">Trichuris muris</name>
    <name type="common">Mouse whipworm</name>
    <dbReference type="NCBI Taxonomy" id="70415"/>
    <lineage>
        <taxon>Eukaryota</taxon>
        <taxon>Metazoa</taxon>
        <taxon>Ecdysozoa</taxon>
        <taxon>Nematoda</taxon>
        <taxon>Enoplea</taxon>
        <taxon>Dorylaimia</taxon>
        <taxon>Trichinellida</taxon>
        <taxon>Trichuridae</taxon>
        <taxon>Trichuris</taxon>
    </lineage>
</organism>
<reference evidence="12" key="1">
    <citation type="submission" date="2019-12" db="UniProtKB">
        <authorList>
            <consortium name="WormBaseParasite"/>
        </authorList>
    </citation>
    <scope>IDENTIFICATION</scope>
</reference>
<dbReference type="PANTHER" id="PTHR37984">
    <property type="entry name" value="PROTEIN CBG26694"/>
    <property type="match status" value="1"/>
</dbReference>
<evidence type="ECO:0000256" key="4">
    <source>
        <dbReference type="ARBA" id="ARBA00022722"/>
    </source>
</evidence>
<keyword evidence="2" id="KW-0808">Transferase</keyword>
<sequence length="1195" mass="134334">MCCTLRNREVPVRQTVDVARLAGVFQPLPVVCSPTMADDDFKVNELILCMGPPSNAILQRCVLTADEKRSYEKVAKMFTDHFRGARNIVYELARLHRTVQREGETIDAFIDAVFAQAENCDFDNVKVSAKELLTQSQLIAGMANRELAAQLQMDPSITLAQVVQRMRLDANIASQQAVIRQTSHSTGPIERVGVEVDAVRRQRTRKGTGNSFRKPRNQGSTAQCPKCGHGEHNNMRLCPAIGKTCNSCRKVGHFAKMCRSKWIRAADSVAISNRSQNVPGKLCVVGEETNFLGKITAQSTGNAAVTRSSQPWRVNLLLNGRRTCFKLDSGADVTCLPEGHAGVPMQLSPVANLKLLGPSNRPLKVLGSFQATLRYEQHCIEELCYVVRDLSEALLSRDASVRLHLIQKVCFVKQMNDRGPVVIGSTEVDHTDSISTNAFQRACSTDPEFAKVARNFPKLFNGLGTLKGEYRIKLKQGAEPYALSTPRRVAIHHRQPLLEQLNQMVRDGVIRPVKEPTEWCSGIVVVPKRDRKSIRVCVDLTALNKSVRTSLLTLPSVEEQLASLAGAKVFSKLDANSGFWQIPLSKESSLLTTFITPFGRFCFRRLPFGISSAPEYFQSRMNDILVGLPGVLCHMDDILVFGGSYEEHDKRLEKVLNRLSDSGLTLNAKCQSRRRSLIFLGHQISDNGIRPDPSKVEAVARMPAPEDVAGIRRFLGMVNYFGRFIDKLAEKTKPLRDLLKDNVEFVWEAPQRNAFEELRRNLRTCAELAPLNPCAKTIVSTNSSSIGLGAVLLQEIEPGVRRPVAFASRCLAPTEQRYAQVEKEAYAVTWACERFRMFLIGKEFFVETDHKPLILLLGQKSLDDLPPRIQHFRMRLMHFQFTISHVPGKYMTTADALSRASVARPTKRDDDFTAEVATFINAIVVGCNASEAGLREIARSQAQDMVCAQLIKFCTSDWPTDLDKVPRHCRPYWRHRAHLTVSSEGILLFDGRLVIPQEMRREILSRIHCGHQGIVKCKARVRESVWWPAVNSEVEEMVTNCRICTSHRHPRHEPMISTELPAYPWQVVATDVFQVKGKDYLLVIDYYSRYVELAPLKDKTSETCINILKSVFARHGIPEVVRCDNGPCYSVYQFKEFAKKVRIRDSYIKSALCAKQRRNRTSSCNNGENVTKMQRYTSWSFGLQDDAYANGLFAS</sequence>
<keyword evidence="3" id="KW-0548">Nucleotidyltransferase</keyword>
<dbReference type="InterPro" id="IPR050951">
    <property type="entry name" value="Retrovirus_Pol_polyprotein"/>
</dbReference>
<dbReference type="AlphaFoldDB" id="A0A5S6QLY1"/>
<dbReference type="InterPro" id="IPR043502">
    <property type="entry name" value="DNA/RNA_pol_sf"/>
</dbReference>
<evidence type="ECO:0000256" key="5">
    <source>
        <dbReference type="ARBA" id="ARBA00022759"/>
    </source>
</evidence>
<evidence type="ECO:0000259" key="10">
    <source>
        <dbReference type="PROSITE" id="PS50994"/>
    </source>
</evidence>
<dbReference type="Gene3D" id="1.10.340.70">
    <property type="match status" value="1"/>
</dbReference>
<feature type="domain" description="Integrase catalytic" evidence="10">
    <location>
        <begin position="1060"/>
        <end position="1144"/>
    </location>
</feature>
<dbReference type="Proteomes" id="UP000046395">
    <property type="component" value="Unassembled WGS sequence"/>
</dbReference>
<dbReference type="PROSITE" id="PS50878">
    <property type="entry name" value="RT_POL"/>
    <property type="match status" value="1"/>
</dbReference>
<dbReference type="InterPro" id="IPR041588">
    <property type="entry name" value="Integrase_H2C2"/>
</dbReference>
<evidence type="ECO:0000256" key="3">
    <source>
        <dbReference type="ARBA" id="ARBA00022695"/>
    </source>
</evidence>
<dbReference type="PROSITE" id="PS50994">
    <property type="entry name" value="INTEGRASE"/>
    <property type="match status" value="1"/>
</dbReference>
<dbReference type="EC" id="2.7.7.49" evidence="1"/>
<dbReference type="InterPro" id="IPR043128">
    <property type="entry name" value="Rev_trsase/Diguanyl_cyclase"/>
</dbReference>
<keyword evidence="4" id="KW-0540">Nuclease</keyword>
<dbReference type="FunFam" id="3.10.20.370:FF:000001">
    <property type="entry name" value="Retrovirus-related Pol polyprotein from transposon 17.6-like protein"/>
    <property type="match status" value="1"/>
</dbReference>
<dbReference type="CDD" id="cd01647">
    <property type="entry name" value="RT_LTR"/>
    <property type="match status" value="1"/>
</dbReference>
<keyword evidence="5" id="KW-0255">Endonuclease</keyword>
<protein>
    <recommendedName>
        <fullName evidence="1">RNA-directed DNA polymerase</fullName>
        <ecNumber evidence="1">2.7.7.49</ecNumber>
    </recommendedName>
</protein>
<dbReference type="PANTHER" id="PTHR37984:SF9">
    <property type="entry name" value="INTEGRASE CATALYTIC DOMAIN-CONTAINING PROTEIN"/>
    <property type="match status" value="1"/>
</dbReference>
<dbReference type="Pfam" id="PF17917">
    <property type="entry name" value="RT_RNaseH"/>
    <property type="match status" value="1"/>
</dbReference>
<proteinExistence type="predicted"/>
<dbReference type="GO" id="GO:0003964">
    <property type="term" value="F:RNA-directed DNA polymerase activity"/>
    <property type="evidence" value="ECO:0007669"/>
    <property type="project" value="UniProtKB-KW"/>
</dbReference>
<evidence type="ECO:0000256" key="7">
    <source>
        <dbReference type="ARBA" id="ARBA00022918"/>
    </source>
</evidence>
<keyword evidence="7" id="KW-0695">RNA-directed DNA polymerase</keyword>
<keyword evidence="6" id="KW-0378">Hydrolase</keyword>
<dbReference type="Pfam" id="PF17921">
    <property type="entry name" value="Integrase_H2C2"/>
    <property type="match status" value="1"/>
</dbReference>
<dbReference type="Gene3D" id="3.10.10.10">
    <property type="entry name" value="HIV Type 1 Reverse Transcriptase, subunit A, domain 1"/>
    <property type="match status" value="1"/>
</dbReference>
<dbReference type="InterPro" id="IPR000477">
    <property type="entry name" value="RT_dom"/>
</dbReference>
<dbReference type="STRING" id="70415.A0A5S6QLY1"/>
<evidence type="ECO:0000256" key="1">
    <source>
        <dbReference type="ARBA" id="ARBA00012493"/>
    </source>
</evidence>